<evidence type="ECO:0000256" key="10">
    <source>
        <dbReference type="ARBA" id="ARBA00023180"/>
    </source>
</evidence>
<dbReference type="PROSITE" id="PS50259">
    <property type="entry name" value="G_PROTEIN_RECEP_F3_4"/>
    <property type="match status" value="1"/>
</dbReference>
<dbReference type="Gene3D" id="2.10.50.30">
    <property type="entry name" value="GPCR, family 3, nine cysteines domain"/>
    <property type="match status" value="1"/>
</dbReference>
<dbReference type="PRINTS" id="PR00248">
    <property type="entry name" value="GPCRMGR"/>
</dbReference>
<evidence type="ECO:0000256" key="3">
    <source>
        <dbReference type="ARBA" id="ARBA00022475"/>
    </source>
</evidence>
<dbReference type="GO" id="GO:0004930">
    <property type="term" value="F:G protein-coupled receptor activity"/>
    <property type="evidence" value="ECO:0007669"/>
    <property type="project" value="UniProtKB-KW"/>
</dbReference>
<evidence type="ECO:0000256" key="4">
    <source>
        <dbReference type="ARBA" id="ARBA00022692"/>
    </source>
</evidence>
<proteinExistence type="inferred from homology"/>
<dbReference type="InterPro" id="IPR038550">
    <property type="entry name" value="GPCR_3_9-Cys_sf"/>
</dbReference>
<dbReference type="PROSITE" id="PS00981">
    <property type="entry name" value="G_PROTEIN_RECEP_F3_3"/>
    <property type="match status" value="1"/>
</dbReference>
<evidence type="ECO:0000256" key="9">
    <source>
        <dbReference type="ARBA" id="ARBA00023170"/>
    </source>
</evidence>
<dbReference type="FunFam" id="2.10.50.30:FF:000002">
    <property type="entry name" value="Vomeronasal 2 receptor, h1"/>
    <property type="match status" value="1"/>
</dbReference>
<evidence type="ECO:0000313" key="15">
    <source>
        <dbReference type="Proteomes" id="UP000314986"/>
    </source>
</evidence>
<dbReference type="InterPro" id="IPR017979">
    <property type="entry name" value="GPCR_3_CS"/>
</dbReference>
<dbReference type="Gene3D" id="3.40.50.2300">
    <property type="match status" value="2"/>
</dbReference>
<keyword evidence="9" id="KW-0675">Receptor</keyword>
<evidence type="ECO:0000259" key="13">
    <source>
        <dbReference type="PROSITE" id="PS50259"/>
    </source>
</evidence>
<dbReference type="CDD" id="cd06364">
    <property type="entry name" value="PBP1_CaSR"/>
    <property type="match status" value="1"/>
</dbReference>
<dbReference type="GO" id="GO:0005886">
    <property type="term" value="C:plasma membrane"/>
    <property type="evidence" value="ECO:0007669"/>
    <property type="project" value="UniProtKB-SubCell"/>
</dbReference>
<dbReference type="OMA" id="PMVIIYF"/>
<dbReference type="InParanoid" id="A0A4W3GYN5"/>
<evidence type="ECO:0000256" key="8">
    <source>
        <dbReference type="ARBA" id="ARBA00023136"/>
    </source>
</evidence>
<dbReference type="InterPro" id="IPR028082">
    <property type="entry name" value="Peripla_BP_I"/>
</dbReference>
<reference evidence="14" key="5">
    <citation type="submission" date="2025-09" db="UniProtKB">
        <authorList>
            <consortium name="Ensembl"/>
        </authorList>
    </citation>
    <scope>IDENTIFICATION</scope>
</reference>
<dbReference type="FunFam" id="3.40.50.2300:FF:000125">
    <property type="entry name" value="Vomeronasal 2, receptor 88"/>
    <property type="match status" value="1"/>
</dbReference>
<comment type="subcellular location">
    <subcellularLocation>
        <location evidence="1">Cell membrane</location>
        <topology evidence="1">Multi-pass membrane protein</topology>
    </subcellularLocation>
</comment>
<dbReference type="Pfam" id="PF07562">
    <property type="entry name" value="NCD3G"/>
    <property type="match status" value="1"/>
</dbReference>
<dbReference type="InterPro" id="IPR001828">
    <property type="entry name" value="ANF_lig-bd_rcpt"/>
</dbReference>
<keyword evidence="15" id="KW-1185">Reference proteome</keyword>
<feature type="transmembrane region" description="Helical" evidence="12">
    <location>
        <begin position="729"/>
        <end position="747"/>
    </location>
</feature>
<keyword evidence="6 12" id="KW-1133">Transmembrane helix</keyword>
<dbReference type="SUPFAM" id="SSF53822">
    <property type="entry name" value="Periplasmic binding protein-like I"/>
    <property type="match status" value="1"/>
</dbReference>
<feature type="domain" description="G-protein coupled receptors family 3 profile" evidence="13">
    <location>
        <begin position="615"/>
        <end position="879"/>
    </location>
</feature>
<dbReference type="Ensembl" id="ENSCMIT00000003069.1">
    <property type="protein sequence ID" value="ENSCMIP00000002969.1"/>
    <property type="gene ID" value="ENSCMIG00000001726.1"/>
</dbReference>
<dbReference type="InterPro" id="IPR017978">
    <property type="entry name" value="GPCR_3_C"/>
</dbReference>
<feature type="transmembrane region" description="Helical" evidence="12">
    <location>
        <begin position="615"/>
        <end position="641"/>
    </location>
</feature>
<dbReference type="InterPro" id="IPR000337">
    <property type="entry name" value="GPCR_3"/>
</dbReference>
<protein>
    <submittedName>
        <fullName evidence="14">Extracellular calcium-sensing receptor-like</fullName>
    </submittedName>
</protein>
<keyword evidence="3" id="KW-1003">Cell membrane</keyword>
<gene>
    <name evidence="14" type="primary">LOC103191305</name>
</gene>
<reference evidence="15" key="2">
    <citation type="journal article" date="2007" name="PLoS Biol.">
        <title>Survey sequencing and comparative analysis of the elephant shark (Callorhinchus milii) genome.</title>
        <authorList>
            <person name="Venkatesh B."/>
            <person name="Kirkness E.F."/>
            <person name="Loh Y.H."/>
            <person name="Halpern A.L."/>
            <person name="Lee A.P."/>
            <person name="Johnson J."/>
            <person name="Dandona N."/>
            <person name="Viswanathan L.D."/>
            <person name="Tay A."/>
            <person name="Venter J.C."/>
            <person name="Strausberg R.L."/>
            <person name="Brenner S."/>
        </authorList>
    </citation>
    <scope>NUCLEOTIDE SEQUENCE [LARGE SCALE GENOMIC DNA]</scope>
</reference>
<evidence type="ECO:0000313" key="14">
    <source>
        <dbReference type="Ensembl" id="ENSCMIP00000002969.1"/>
    </source>
</evidence>
<name>A0A4W3GYN5_CALMI</name>
<dbReference type="FunFam" id="3.40.50.2300:FF:000519">
    <property type="entry name" value="Vomeronasal 2 receptor, a18"/>
    <property type="match status" value="1"/>
</dbReference>
<feature type="transmembrane region" description="Helical" evidence="12">
    <location>
        <begin position="653"/>
        <end position="673"/>
    </location>
</feature>
<reference evidence="15" key="3">
    <citation type="journal article" date="2014" name="Nature">
        <title>Elephant shark genome provides unique insights into gnathostome evolution.</title>
        <authorList>
            <consortium name="International Elephant Shark Genome Sequencing Consortium"/>
            <person name="Venkatesh B."/>
            <person name="Lee A.P."/>
            <person name="Ravi V."/>
            <person name="Maurya A.K."/>
            <person name="Lian M.M."/>
            <person name="Swann J.B."/>
            <person name="Ohta Y."/>
            <person name="Flajnik M.F."/>
            <person name="Sutoh Y."/>
            <person name="Kasahara M."/>
            <person name="Hoon S."/>
            <person name="Gangu V."/>
            <person name="Roy S.W."/>
            <person name="Irimia M."/>
            <person name="Korzh V."/>
            <person name="Kondrychyn I."/>
            <person name="Lim Z.W."/>
            <person name="Tay B.H."/>
            <person name="Tohari S."/>
            <person name="Kong K.W."/>
            <person name="Ho S."/>
            <person name="Lorente-Galdos B."/>
            <person name="Quilez J."/>
            <person name="Marques-Bonet T."/>
            <person name="Raney B.J."/>
            <person name="Ingham P.W."/>
            <person name="Tay A."/>
            <person name="Hillier L.W."/>
            <person name="Minx P."/>
            <person name="Boehm T."/>
            <person name="Wilson R.K."/>
            <person name="Brenner S."/>
            <person name="Warren W.C."/>
        </authorList>
    </citation>
    <scope>NUCLEOTIDE SEQUENCE [LARGE SCALE GENOMIC DNA]</scope>
</reference>
<dbReference type="AlphaFoldDB" id="A0A4W3GYN5"/>
<keyword evidence="11" id="KW-0807">Transducer</keyword>
<reference evidence="14" key="4">
    <citation type="submission" date="2025-08" db="UniProtKB">
        <authorList>
            <consortium name="Ensembl"/>
        </authorList>
    </citation>
    <scope>IDENTIFICATION</scope>
</reference>
<accession>A0A4W3GYN5</accession>
<evidence type="ECO:0000256" key="6">
    <source>
        <dbReference type="ARBA" id="ARBA00022989"/>
    </source>
</evidence>
<dbReference type="Proteomes" id="UP000314986">
    <property type="component" value="Unassembled WGS sequence"/>
</dbReference>
<dbReference type="InterPro" id="IPR000068">
    <property type="entry name" value="GPCR_3_Ca_sens_rcpt-rel"/>
</dbReference>
<keyword evidence="4 12" id="KW-0812">Transmembrane</keyword>
<organism evidence="14 15">
    <name type="scientific">Callorhinchus milii</name>
    <name type="common">Ghost shark</name>
    <dbReference type="NCBI Taxonomy" id="7868"/>
    <lineage>
        <taxon>Eukaryota</taxon>
        <taxon>Metazoa</taxon>
        <taxon>Chordata</taxon>
        <taxon>Craniata</taxon>
        <taxon>Vertebrata</taxon>
        <taxon>Chondrichthyes</taxon>
        <taxon>Holocephali</taxon>
        <taxon>Chimaeriformes</taxon>
        <taxon>Callorhinchidae</taxon>
        <taxon>Callorhinchus</taxon>
    </lineage>
</organism>
<keyword evidence="10" id="KW-0325">Glycoprotein</keyword>
<dbReference type="PRINTS" id="PR00592">
    <property type="entry name" value="CASENSINGR"/>
</dbReference>
<dbReference type="FunFam" id="3.40.50.2300:FF:000067">
    <property type="entry name" value="Olfactory receptor C family, h1"/>
    <property type="match status" value="1"/>
</dbReference>
<sequence>EGFQAGLEKGRNGARRRDCGRVRVLGCLLLITSVLGEGKATCILRGDFNLPGLLQDGDVDIGGLFPMHYRAGVTDLAYQHKLTVPTCQSFDFRGFRWAQTMIFAIEEINKDLSLLPNITLGYKIYDSCATHVQALRSTLTILSGPEVIESDEKCPKDVSMPAIIGDSGSSQSLVVARTIGPFRIPMVSYFSTCSCLSNRREFPTFFRTIPNDDYQVKAIVQLVKHFGWTWVAAISEDDDYGRFGIQALTEELEKLGVCMAFYEMIPKVYSHDRILHIVERIKMSSAKVIVAFSGDGEIFPLMQEIVKQNITGVQWIASEAWITTPLFSPSLFYDTLGGTIGFAIRRADIPELKEFLLTLHPSLFPGNALVKEFWETLFSCSFDMIDNTPQQANATQPQCSGLENIDADYNMYSDVTQLRISYNVYKAVYAIAHSLHSLILCENGAGPFENKTCGNISHLKPWQLQYYLQEVSFTDSLGEVVDFDENGDPIASYDIINWKQGADGSVQFVTVGHYDASEGSGHKLVLKEEDIIWNRGQNKVPQSMCTISCPPGTRKGVREGEPICCFDCLPCDDGEISNQTDSIKCTKCPLDFWSNHERVQCIPKEIEYLSYEETMGIMLTVIALCGACITKAVAAIFFCYRKTVIVRANNSELSFYLLFSLTLCFLCSVSFIGKPTHWSCMIRHTAFAISFTLCISCVLAKTVVVLIVFKATLPNNNTLKWFGPLQQRAGIFISVSVQVLICIIWLVSSPPFPSKNTQVSNAKNILECDVGSVVDFCCVFGYIGFLSAMCFILAFLARKLPDNFNEAKYITFSMLIFFVVWIAFIPAYVSSPGKYTVAVEIFPILSSSLGMLICIFAPKCYILLLKPETNTKKHLMGRESLGNKL</sequence>
<evidence type="ECO:0000256" key="11">
    <source>
        <dbReference type="ARBA" id="ARBA00023224"/>
    </source>
</evidence>
<evidence type="ECO:0000256" key="5">
    <source>
        <dbReference type="ARBA" id="ARBA00022729"/>
    </source>
</evidence>
<evidence type="ECO:0000256" key="7">
    <source>
        <dbReference type="ARBA" id="ARBA00023040"/>
    </source>
</evidence>
<evidence type="ECO:0000256" key="2">
    <source>
        <dbReference type="ARBA" id="ARBA00007242"/>
    </source>
</evidence>
<comment type="similarity">
    <text evidence="2">Belongs to the G-protein coupled receptor 3 family.</text>
</comment>
<feature type="transmembrane region" description="Helical" evidence="12">
    <location>
        <begin position="809"/>
        <end position="829"/>
    </location>
</feature>
<reference evidence="15" key="1">
    <citation type="journal article" date="2006" name="Science">
        <title>Ancient noncoding elements conserved in the human genome.</title>
        <authorList>
            <person name="Venkatesh B."/>
            <person name="Kirkness E.F."/>
            <person name="Loh Y.H."/>
            <person name="Halpern A.L."/>
            <person name="Lee A.P."/>
            <person name="Johnson J."/>
            <person name="Dandona N."/>
            <person name="Viswanathan L.D."/>
            <person name="Tay A."/>
            <person name="Venter J.C."/>
            <person name="Strausberg R.L."/>
            <person name="Brenner S."/>
        </authorList>
    </citation>
    <scope>NUCLEOTIDE SEQUENCE [LARGE SCALE GENOMIC DNA]</scope>
</reference>
<keyword evidence="5" id="KW-0732">Signal</keyword>
<evidence type="ECO:0000256" key="1">
    <source>
        <dbReference type="ARBA" id="ARBA00004651"/>
    </source>
</evidence>
<feature type="transmembrane region" description="Helical" evidence="12">
    <location>
        <begin position="841"/>
        <end position="864"/>
    </location>
</feature>
<keyword evidence="8 12" id="KW-0472">Membrane</keyword>
<feature type="transmembrane region" description="Helical" evidence="12">
    <location>
        <begin position="779"/>
        <end position="797"/>
    </location>
</feature>
<dbReference type="PANTHER" id="PTHR24061">
    <property type="entry name" value="CALCIUM-SENSING RECEPTOR-RELATED"/>
    <property type="match status" value="1"/>
</dbReference>
<dbReference type="Pfam" id="PF00003">
    <property type="entry name" value="7tm_3"/>
    <property type="match status" value="1"/>
</dbReference>
<dbReference type="CDD" id="cd15283">
    <property type="entry name" value="7tmC_V2R_pheromone"/>
    <property type="match status" value="1"/>
</dbReference>
<dbReference type="GeneTree" id="ENSGT01150000286997"/>
<dbReference type="Pfam" id="PF01094">
    <property type="entry name" value="ANF_receptor"/>
    <property type="match status" value="1"/>
</dbReference>
<dbReference type="PANTHER" id="PTHR24061:SF504">
    <property type="entry name" value="EXTRACELLULAR CALCIUM-SENSING RECEPTOR ISOFORM X2-RELATED"/>
    <property type="match status" value="1"/>
</dbReference>
<evidence type="ECO:0000256" key="12">
    <source>
        <dbReference type="SAM" id="Phobius"/>
    </source>
</evidence>
<feature type="transmembrane region" description="Helical" evidence="12">
    <location>
        <begin position="685"/>
        <end position="709"/>
    </location>
</feature>
<dbReference type="InterPro" id="IPR011500">
    <property type="entry name" value="GPCR_3_9-Cys_dom"/>
</dbReference>
<keyword evidence="7" id="KW-0297">G-protein coupled receptor</keyword>